<comment type="subcellular location">
    <subcellularLocation>
        <location evidence="2">Cytoplasm</location>
    </subcellularLocation>
    <subcellularLocation>
        <location evidence="1">Membrane</location>
    </subcellularLocation>
</comment>
<evidence type="ECO:0000256" key="6">
    <source>
        <dbReference type="ARBA" id="ARBA00022490"/>
    </source>
</evidence>
<dbReference type="OrthoDB" id="10038884at2759"/>
<feature type="compositionally biased region" description="Polar residues" evidence="8">
    <location>
        <begin position="163"/>
        <end position="173"/>
    </location>
</feature>
<keyword evidence="7" id="KW-0472">Membrane</keyword>
<dbReference type="GO" id="GO:0048513">
    <property type="term" value="P:animal organ development"/>
    <property type="evidence" value="ECO:0007669"/>
    <property type="project" value="TreeGrafter"/>
</dbReference>
<feature type="region of interest" description="Disordered" evidence="8">
    <location>
        <begin position="87"/>
        <end position="204"/>
    </location>
</feature>
<evidence type="ECO:0000256" key="3">
    <source>
        <dbReference type="ARBA" id="ARBA00010964"/>
    </source>
</evidence>
<gene>
    <name evidence="9" type="ORF">DNTS_027504</name>
</gene>
<evidence type="ECO:0000313" key="10">
    <source>
        <dbReference type="Proteomes" id="UP000316079"/>
    </source>
</evidence>
<feature type="compositionally biased region" description="Low complexity" evidence="8">
    <location>
        <begin position="126"/>
        <end position="155"/>
    </location>
</feature>
<evidence type="ECO:0000256" key="2">
    <source>
        <dbReference type="ARBA" id="ARBA00004496"/>
    </source>
</evidence>
<dbReference type="PANTHER" id="PTHR12365:SF8">
    <property type="entry name" value="PROTEIN SPROUTY HOMOLOG 2"/>
    <property type="match status" value="1"/>
</dbReference>
<evidence type="ECO:0000256" key="8">
    <source>
        <dbReference type="SAM" id="MobiDB-lite"/>
    </source>
</evidence>
<dbReference type="Pfam" id="PF05210">
    <property type="entry name" value="Sprouty"/>
    <property type="match status" value="1"/>
</dbReference>
<proteinExistence type="inferred from homology"/>
<dbReference type="PROSITE" id="PS51227">
    <property type="entry name" value="SPR"/>
    <property type="match status" value="1"/>
</dbReference>
<keyword evidence="6" id="KW-0963">Cytoplasm</keyword>
<dbReference type="AlphaFoldDB" id="A0A553RJP0"/>
<dbReference type="GO" id="GO:0005829">
    <property type="term" value="C:cytosol"/>
    <property type="evidence" value="ECO:0007669"/>
    <property type="project" value="TreeGrafter"/>
</dbReference>
<dbReference type="GO" id="GO:0040037">
    <property type="term" value="P:negative regulation of fibroblast growth factor receptor signaling pathway"/>
    <property type="evidence" value="ECO:0007669"/>
    <property type="project" value="TreeGrafter"/>
</dbReference>
<feature type="compositionally biased region" description="Basic and acidic residues" evidence="8">
    <location>
        <begin position="189"/>
        <end position="199"/>
    </location>
</feature>
<accession>A0A553RJP0</accession>
<keyword evidence="5" id="KW-0217">Developmental protein</keyword>
<dbReference type="STRING" id="623744.A0A553RJP0"/>
<evidence type="ECO:0000256" key="4">
    <source>
        <dbReference type="ARBA" id="ARBA00018854"/>
    </source>
</evidence>
<comment type="similarity">
    <text evidence="3">Belongs to the sprouty family.</text>
</comment>
<reference evidence="9 10" key="1">
    <citation type="journal article" date="2019" name="Sci. Data">
        <title>Hybrid genome assembly and annotation of Danionella translucida.</title>
        <authorList>
            <person name="Kadobianskyi M."/>
            <person name="Schulze L."/>
            <person name="Schuelke M."/>
            <person name="Judkewitz B."/>
        </authorList>
    </citation>
    <scope>NUCLEOTIDE SEQUENCE [LARGE SCALE GENOMIC DNA]</scope>
    <source>
        <strain evidence="9 10">Bolton</strain>
    </source>
</reference>
<dbReference type="InterPro" id="IPR051192">
    <property type="entry name" value="Sprouty_domain"/>
</dbReference>
<sequence>MILQPFSQQKTGNLDSNDLDFRCVQCQPEGSHFRVKMETRAQNGGSGSSGLLRALRDSGRPQTGDSEIWECHVLSLDQIRTIRSSNEYTEGPTVAPRPPASQQKTDSQPSSPTSTNSIELPEHSSSQTQRPGQQAPQQASQSPRSGVSRSTSGTSDCSHGTPRVSTGSNTSEQRLLGTTGDRVVRAQPKRSEQKQDELKPLAPSRGQFIEGKHSILCEDCGLCKCEGCTCPRTLPSCWMCGRRCLCSATTTMDYVTCVCCVKGLFYHCSNDDEDVCADKPFSCSQSHCCMRWSAISVLALFLPCLFCYLPAKGCVALCQACYDCTSRPGCRCKNKAIEK</sequence>
<comment type="caution">
    <text evidence="9">The sequence shown here is derived from an EMBL/GenBank/DDBJ whole genome shotgun (WGS) entry which is preliminary data.</text>
</comment>
<protein>
    <recommendedName>
        <fullName evidence="4">Protein sprouty homolog 2</fullName>
    </recommendedName>
</protein>
<evidence type="ECO:0000256" key="5">
    <source>
        <dbReference type="ARBA" id="ARBA00022473"/>
    </source>
</evidence>
<dbReference type="InterPro" id="IPR007875">
    <property type="entry name" value="Sprouty"/>
</dbReference>
<organism evidence="9 10">
    <name type="scientific">Danionella cerebrum</name>
    <dbReference type="NCBI Taxonomy" id="2873325"/>
    <lineage>
        <taxon>Eukaryota</taxon>
        <taxon>Metazoa</taxon>
        <taxon>Chordata</taxon>
        <taxon>Craniata</taxon>
        <taxon>Vertebrata</taxon>
        <taxon>Euteleostomi</taxon>
        <taxon>Actinopterygii</taxon>
        <taxon>Neopterygii</taxon>
        <taxon>Teleostei</taxon>
        <taxon>Ostariophysi</taxon>
        <taxon>Cypriniformes</taxon>
        <taxon>Danionidae</taxon>
        <taxon>Danioninae</taxon>
        <taxon>Danionella</taxon>
    </lineage>
</organism>
<evidence type="ECO:0000256" key="7">
    <source>
        <dbReference type="ARBA" id="ARBA00023136"/>
    </source>
</evidence>
<dbReference type="PANTHER" id="PTHR12365">
    <property type="entry name" value="SPROUTY"/>
    <property type="match status" value="1"/>
</dbReference>
<dbReference type="GO" id="GO:0046580">
    <property type="term" value="P:negative regulation of Ras protein signal transduction"/>
    <property type="evidence" value="ECO:0007669"/>
    <property type="project" value="TreeGrafter"/>
</dbReference>
<dbReference type="Proteomes" id="UP000316079">
    <property type="component" value="Unassembled WGS sequence"/>
</dbReference>
<evidence type="ECO:0000256" key="1">
    <source>
        <dbReference type="ARBA" id="ARBA00004370"/>
    </source>
</evidence>
<feature type="compositionally biased region" description="Polar residues" evidence="8">
    <location>
        <begin position="100"/>
        <end position="118"/>
    </location>
</feature>
<dbReference type="EMBL" id="SRMA01023953">
    <property type="protein sequence ID" value="TRZ02394.1"/>
    <property type="molecule type" value="Genomic_DNA"/>
</dbReference>
<evidence type="ECO:0000313" key="9">
    <source>
        <dbReference type="EMBL" id="TRZ02394.1"/>
    </source>
</evidence>
<dbReference type="GO" id="GO:0016020">
    <property type="term" value="C:membrane"/>
    <property type="evidence" value="ECO:0007669"/>
    <property type="project" value="UniProtKB-SubCell"/>
</dbReference>
<name>A0A553RJP0_9TELE</name>
<feature type="region of interest" description="Disordered" evidence="8">
    <location>
        <begin position="38"/>
        <end position="66"/>
    </location>
</feature>
<keyword evidence="10" id="KW-1185">Reference proteome</keyword>